<name>A0AAV2QZX7_MEGNR</name>
<gene>
    <name evidence="2" type="ORF">MNOR_LOCUS17500</name>
</gene>
<feature type="compositionally biased region" description="Basic and acidic residues" evidence="1">
    <location>
        <begin position="445"/>
        <end position="455"/>
    </location>
</feature>
<evidence type="ECO:0000313" key="3">
    <source>
        <dbReference type="Proteomes" id="UP001497623"/>
    </source>
</evidence>
<organism evidence="2 3">
    <name type="scientific">Meganyctiphanes norvegica</name>
    <name type="common">Northern krill</name>
    <name type="synonym">Thysanopoda norvegica</name>
    <dbReference type="NCBI Taxonomy" id="48144"/>
    <lineage>
        <taxon>Eukaryota</taxon>
        <taxon>Metazoa</taxon>
        <taxon>Ecdysozoa</taxon>
        <taxon>Arthropoda</taxon>
        <taxon>Crustacea</taxon>
        <taxon>Multicrustacea</taxon>
        <taxon>Malacostraca</taxon>
        <taxon>Eumalacostraca</taxon>
        <taxon>Eucarida</taxon>
        <taxon>Euphausiacea</taxon>
        <taxon>Euphausiidae</taxon>
        <taxon>Meganyctiphanes</taxon>
    </lineage>
</organism>
<feature type="region of interest" description="Disordered" evidence="1">
    <location>
        <begin position="95"/>
        <end position="156"/>
    </location>
</feature>
<feature type="region of interest" description="Disordered" evidence="1">
    <location>
        <begin position="213"/>
        <end position="266"/>
    </location>
</feature>
<dbReference type="AlphaFoldDB" id="A0AAV2QZX7"/>
<proteinExistence type="predicted"/>
<sequence length="472" mass="50544">MHTPDSSPNSSPDPQELNNASKFHQLRPHTGGSISRSSSASGSGGSLPTPPSPATVKAEEGTPVSRLISLFERNPAFPNAFTQLNSSLSKVVSSYHPAQASSDHGESDAEDNSAHGFPIKGQEQNQQQPRKQLPFGQTSSGNQNTVLVSPGNSISAQNGMKKELADVENQASPNKLVHTPQPIKVESVASCAYGPPHMGSGYGFPTTHGFVNYSGSQQVNGRPGTSHTSPLPVTHGSRPASHGSPHPSSQSSPHPSPHNMGSNQYPHHYQVMNQEDILGGMDNVDRAEFDRYLSGANAAAVAAEAANVAAVRQQAWLQAQAAHAAAAAAQNGIMCHQARHDYRAGEGGLEHRQQQQQQQQQQAAAAAAAAAAGIAYRSPEDHYRMDYRTNSDMAYYRGYDYQQNNDASVAEYRDSPDYRQYREYTTGEDSSGATAVSYRNGSGEESYRHPAEDHRGTVGSTLFSALAVYYDT</sequence>
<feature type="compositionally biased region" description="Polar residues" evidence="1">
    <location>
        <begin position="122"/>
        <end position="156"/>
    </location>
</feature>
<feature type="compositionally biased region" description="Polar residues" evidence="1">
    <location>
        <begin position="427"/>
        <end position="440"/>
    </location>
</feature>
<evidence type="ECO:0000256" key="1">
    <source>
        <dbReference type="SAM" id="MobiDB-lite"/>
    </source>
</evidence>
<protein>
    <submittedName>
        <fullName evidence="2">Uncharacterized protein</fullName>
    </submittedName>
</protein>
<dbReference type="Proteomes" id="UP001497623">
    <property type="component" value="Unassembled WGS sequence"/>
</dbReference>
<accession>A0AAV2QZX7</accession>
<feature type="region of interest" description="Disordered" evidence="1">
    <location>
        <begin position="424"/>
        <end position="455"/>
    </location>
</feature>
<feature type="compositionally biased region" description="Low complexity" evidence="1">
    <location>
        <begin position="1"/>
        <end position="14"/>
    </location>
</feature>
<feature type="region of interest" description="Disordered" evidence="1">
    <location>
        <begin position="1"/>
        <end position="60"/>
    </location>
</feature>
<feature type="compositionally biased region" description="Low complexity" evidence="1">
    <location>
        <begin position="31"/>
        <end position="41"/>
    </location>
</feature>
<dbReference type="EMBL" id="CAXKWB010012060">
    <property type="protein sequence ID" value="CAL4103194.1"/>
    <property type="molecule type" value="Genomic_DNA"/>
</dbReference>
<reference evidence="2 3" key="1">
    <citation type="submission" date="2024-05" db="EMBL/GenBank/DDBJ databases">
        <authorList>
            <person name="Wallberg A."/>
        </authorList>
    </citation>
    <scope>NUCLEOTIDE SEQUENCE [LARGE SCALE GENOMIC DNA]</scope>
</reference>
<evidence type="ECO:0000313" key="2">
    <source>
        <dbReference type="EMBL" id="CAL4103194.1"/>
    </source>
</evidence>
<keyword evidence="3" id="KW-1185">Reference proteome</keyword>
<feature type="compositionally biased region" description="Low complexity" evidence="1">
    <location>
        <begin position="235"/>
        <end position="253"/>
    </location>
</feature>
<comment type="caution">
    <text evidence="2">The sequence shown here is derived from an EMBL/GenBank/DDBJ whole genome shotgun (WGS) entry which is preliminary data.</text>
</comment>
<feature type="compositionally biased region" description="Polar residues" evidence="1">
    <location>
        <begin position="213"/>
        <end position="231"/>
    </location>
</feature>